<dbReference type="PANTHER" id="PTHR30555:SF0">
    <property type="entry name" value="CATALASE-PEROXIDASE"/>
    <property type="match status" value="1"/>
</dbReference>
<comment type="PTM">
    <text evidence="6">Formation of the three residue Trp-Tyr-Met cross-link is important for the catalase, but not the peroxidase activity of the enzyme.</text>
</comment>
<comment type="catalytic activity">
    <reaction evidence="6 7">
        <text>H2O2 + AH2 = A + 2 H2O</text>
        <dbReference type="Rhea" id="RHEA:30275"/>
        <dbReference type="ChEBI" id="CHEBI:13193"/>
        <dbReference type="ChEBI" id="CHEBI:15377"/>
        <dbReference type="ChEBI" id="CHEBI:16240"/>
        <dbReference type="ChEBI" id="CHEBI:17499"/>
        <dbReference type="EC" id="1.11.1.21"/>
    </reaction>
</comment>
<dbReference type="NCBIfam" id="TIGR00198">
    <property type="entry name" value="cat_per_HPI"/>
    <property type="match status" value="1"/>
</dbReference>
<dbReference type="Proteomes" id="UP000719267">
    <property type="component" value="Unassembled WGS sequence"/>
</dbReference>
<evidence type="ECO:0000256" key="6">
    <source>
        <dbReference type="HAMAP-Rule" id="MF_01961"/>
    </source>
</evidence>
<sequence length="761" mass="85666" precursor="true">MKIKFLSSALLLLFASCSNSEKGSTSPKKSGGCPFGFDKLSSIGQNIKNKDKGTTNEEWWPNQLNVGILRQNSEMSNPMDTNFDYAEEFKQLDYQALKKDLKKLMTNSQDWWPADFGNYGPFFIRMAWHSAGTYRTGDGRGGSRAGQQRFAPLNSWPDNANLDKARRLLWPIKQKYGKQISWADLMILTGNVALESMGFKTIGFAGGREDVWEPETNVYWGSEKKWLERDQRYDKNGELEQPLAASQMGLIYVNPEGPGGNPDPLLAAKAIRETFGRMGMNDEETVALIAGGHTLGKTHGKANGDEHLGAAPEASDIEDQGLGWKSSYKSGKGKDAITSGLEVTWTATPTQWSQGFFKSLFENEWELTKSPGGAHQFVAKTPKKMYPDAFDKNKTHKPTMLVTDISLKEDPVYEKISKRFYENPEEFNAAFAKAWFKLTHRDMGPKSSYLGPEIPKEDFLWQDPIPTVDHELVNKEDIKTLTQEILNSELTASDLIATAWASASTYRKSDRRGGANGAHIQLEPQINWEANNPKRLKRVLGVYKHIQDKFEQQTKRKISIADLIVLGGNIAVEDAVQKAGVPIKVPFNPGRMDALQEQTDIDGMKYLQPIADGFKNYQPKKYAISSEELLLDKAQLLSLTAPEMTVLIGGLRVLDGNYDGSEYGVFTEKTGILTNDFFRNLLNMNTVWKATNEDKMFFEGRDRTTNELKWKATRVDLIFGSNSELRALAEVYASDYAKEKFVRDFVAAWHKVMNLDRFDLN</sequence>
<keyword evidence="1 6" id="KW-0575">Peroxidase</keyword>
<evidence type="ECO:0000256" key="4">
    <source>
        <dbReference type="ARBA" id="ARBA00023002"/>
    </source>
</evidence>
<comment type="subunit">
    <text evidence="6">Homodimer or homotetramer.</text>
</comment>
<comment type="cofactor">
    <cofactor evidence="6">
        <name>heme b</name>
        <dbReference type="ChEBI" id="CHEBI:60344"/>
    </cofactor>
    <text evidence="6">Binds 1 heme b (iron(II)-protoporphyrin IX) group per dimer.</text>
</comment>
<dbReference type="CDD" id="cd08200">
    <property type="entry name" value="catalase_peroxidase_2"/>
    <property type="match status" value="1"/>
</dbReference>
<dbReference type="NCBIfam" id="NF011635">
    <property type="entry name" value="PRK15061.1"/>
    <property type="match status" value="1"/>
</dbReference>
<comment type="function">
    <text evidence="6">Bifunctional enzyme with both catalase and broad-spectrum peroxidase activity.</text>
</comment>
<dbReference type="InterPro" id="IPR000763">
    <property type="entry name" value="Catalase_peroxidase"/>
</dbReference>
<feature type="chain" id="PRO_5044937323" description="Catalase-peroxidase" evidence="6 7">
    <location>
        <begin position="21"/>
        <end position="761"/>
    </location>
</feature>
<feature type="cross-link" description="Tryptophyl-tyrosyl-methioninium (Tyr-Met) (with Trp-128)" evidence="6">
    <location>
        <begin position="252"/>
        <end position="278"/>
    </location>
</feature>
<dbReference type="RefSeq" id="WP_219038511.1">
    <property type="nucleotide sequence ID" value="NZ_JAHWDF010000001.1"/>
</dbReference>
<dbReference type="PROSITE" id="PS00436">
    <property type="entry name" value="PEROXIDASE_2"/>
    <property type="match status" value="1"/>
</dbReference>
<dbReference type="HAMAP" id="MF_01961">
    <property type="entry name" value="Catal_peroxid"/>
    <property type="match status" value="1"/>
</dbReference>
<dbReference type="PROSITE" id="PS50873">
    <property type="entry name" value="PEROXIDASE_4"/>
    <property type="match status" value="1"/>
</dbReference>
<dbReference type="EC" id="1.11.1.21" evidence="6 7"/>
<feature type="active site" description="Proton acceptor" evidence="6">
    <location>
        <position position="129"/>
    </location>
</feature>
<keyword evidence="2 6" id="KW-0349">Heme</keyword>
<organism evidence="9 10">
    <name type="scientific">Mesonia aestuariivivens</name>
    <dbReference type="NCBI Taxonomy" id="2796128"/>
    <lineage>
        <taxon>Bacteria</taxon>
        <taxon>Pseudomonadati</taxon>
        <taxon>Bacteroidota</taxon>
        <taxon>Flavobacteriia</taxon>
        <taxon>Flavobacteriales</taxon>
        <taxon>Flavobacteriaceae</taxon>
        <taxon>Mesonia</taxon>
    </lineage>
</organism>
<proteinExistence type="inferred from homology"/>
<dbReference type="InterPro" id="IPR019794">
    <property type="entry name" value="Peroxidases_AS"/>
</dbReference>
<dbReference type="PROSITE" id="PS00435">
    <property type="entry name" value="PEROXIDASE_1"/>
    <property type="match status" value="1"/>
</dbReference>
<evidence type="ECO:0000256" key="3">
    <source>
        <dbReference type="ARBA" id="ARBA00022723"/>
    </source>
</evidence>
<evidence type="ECO:0000256" key="1">
    <source>
        <dbReference type="ARBA" id="ARBA00022559"/>
    </source>
</evidence>
<accession>A0ABS6VX93</accession>
<keyword evidence="6 7" id="KW-0732">Signal</keyword>
<evidence type="ECO:0000313" key="10">
    <source>
        <dbReference type="Proteomes" id="UP000719267"/>
    </source>
</evidence>
<keyword evidence="5 6" id="KW-0408">Iron</keyword>
<dbReference type="CDD" id="cd00649">
    <property type="entry name" value="catalase_peroxidase_1"/>
    <property type="match status" value="1"/>
</dbReference>
<comment type="caution">
    <text evidence="6">Lacks conserved residue(s) required for the propagation of feature annotation.</text>
</comment>
<comment type="similarity">
    <text evidence="6 7">Belongs to the peroxidase family. Peroxidase/catalase subfamily.</text>
</comment>
<feature type="site" description="Transition state stabilizer" evidence="6">
    <location>
        <position position="125"/>
    </location>
</feature>
<evidence type="ECO:0000313" key="9">
    <source>
        <dbReference type="EMBL" id="MBW2960219.1"/>
    </source>
</evidence>
<feature type="signal peptide" evidence="6 7">
    <location>
        <begin position="1"/>
        <end position="20"/>
    </location>
</feature>
<protein>
    <recommendedName>
        <fullName evidence="6 7">Catalase-peroxidase</fullName>
        <shortName evidence="6">CP</shortName>
        <ecNumber evidence="6 7">1.11.1.21</ecNumber>
    </recommendedName>
    <alternativeName>
        <fullName evidence="6">Peroxidase/catalase</fullName>
    </alternativeName>
</protein>
<comment type="caution">
    <text evidence="9">The sequence shown here is derived from an EMBL/GenBank/DDBJ whole genome shotgun (WGS) entry which is preliminary data.</text>
</comment>
<keyword evidence="10" id="KW-1185">Reference proteome</keyword>
<dbReference type="Pfam" id="PF00141">
    <property type="entry name" value="peroxidase"/>
    <property type="match status" value="2"/>
</dbReference>
<feature type="domain" description="Plant heme peroxidase family profile" evidence="8">
    <location>
        <begin position="162"/>
        <end position="456"/>
    </location>
</feature>
<dbReference type="EMBL" id="JAHWDF010000001">
    <property type="protein sequence ID" value="MBW2960219.1"/>
    <property type="molecule type" value="Genomic_DNA"/>
</dbReference>
<evidence type="ECO:0000256" key="2">
    <source>
        <dbReference type="ARBA" id="ARBA00022617"/>
    </source>
</evidence>
<dbReference type="PROSITE" id="PS51257">
    <property type="entry name" value="PROKAR_LIPOPROTEIN"/>
    <property type="match status" value="1"/>
</dbReference>
<dbReference type="InterPro" id="IPR002016">
    <property type="entry name" value="Haem_peroxidase"/>
</dbReference>
<reference evidence="9 10" key="1">
    <citation type="submission" date="2021-07" db="EMBL/GenBank/DDBJ databases">
        <title>Mesonia aestuariivivens sp. nov., isolated from a tidal flat.</title>
        <authorList>
            <person name="Kim Y.-O."/>
            <person name="Yoon J.-H."/>
        </authorList>
    </citation>
    <scope>NUCLEOTIDE SEQUENCE [LARGE SCALE GENOMIC DNA]</scope>
    <source>
        <strain evidence="9 10">JHPTF-M18</strain>
    </source>
</reference>
<evidence type="ECO:0000256" key="7">
    <source>
        <dbReference type="RuleBase" id="RU003451"/>
    </source>
</evidence>
<gene>
    <name evidence="6 9" type="primary">katG</name>
    <name evidence="9" type="ORF">KW502_00215</name>
</gene>
<evidence type="ECO:0000256" key="5">
    <source>
        <dbReference type="ARBA" id="ARBA00023004"/>
    </source>
</evidence>
<comment type="catalytic activity">
    <reaction evidence="6 7">
        <text>2 H2O2 = O2 + 2 H2O</text>
        <dbReference type="Rhea" id="RHEA:20309"/>
        <dbReference type="ChEBI" id="CHEBI:15377"/>
        <dbReference type="ChEBI" id="CHEBI:15379"/>
        <dbReference type="ChEBI" id="CHEBI:16240"/>
        <dbReference type="EC" id="1.11.1.21"/>
    </reaction>
</comment>
<dbReference type="GO" id="GO:0004601">
    <property type="term" value="F:peroxidase activity"/>
    <property type="evidence" value="ECO:0007669"/>
    <property type="project" value="UniProtKB-KW"/>
</dbReference>
<keyword evidence="6 7" id="KW-0376">Hydrogen peroxide</keyword>
<keyword evidence="4 6" id="KW-0560">Oxidoreductase</keyword>
<keyword evidence="3 6" id="KW-0479">Metal-binding</keyword>
<feature type="binding site" description="axial binding residue" evidence="6">
    <location>
        <position position="293"/>
    </location>
    <ligand>
        <name>heme b</name>
        <dbReference type="ChEBI" id="CHEBI:60344"/>
    </ligand>
    <ligandPart>
        <name>Fe</name>
        <dbReference type="ChEBI" id="CHEBI:18248"/>
    </ligandPart>
</feature>
<name>A0ABS6VX93_9FLAO</name>
<evidence type="ECO:0000259" key="8">
    <source>
        <dbReference type="PROSITE" id="PS50873"/>
    </source>
</evidence>
<dbReference type="PANTHER" id="PTHR30555">
    <property type="entry name" value="HYDROPEROXIDASE I, BIFUNCTIONAL CATALASE-PEROXIDASE"/>
    <property type="match status" value="1"/>
</dbReference>
<dbReference type="InterPro" id="IPR019793">
    <property type="entry name" value="Peroxidases_heam-ligand_BS"/>
</dbReference>